<evidence type="ECO:0000313" key="2">
    <source>
        <dbReference type="EMBL" id="CAD8056419.1"/>
    </source>
</evidence>
<gene>
    <name evidence="2" type="ORF">PPRIM_AZ9-3.1.T0240302</name>
</gene>
<reference evidence="2" key="1">
    <citation type="submission" date="2021-01" db="EMBL/GenBank/DDBJ databases">
        <authorList>
            <consortium name="Genoscope - CEA"/>
            <person name="William W."/>
        </authorList>
    </citation>
    <scope>NUCLEOTIDE SEQUENCE</scope>
</reference>
<dbReference type="CDD" id="cd05124">
    <property type="entry name" value="AFK"/>
    <property type="match status" value="1"/>
</dbReference>
<dbReference type="Proteomes" id="UP000688137">
    <property type="component" value="Unassembled WGS sequence"/>
</dbReference>
<evidence type="ECO:0000259" key="1">
    <source>
        <dbReference type="Pfam" id="PF09192"/>
    </source>
</evidence>
<comment type="caution">
    <text evidence="2">The sequence shown here is derived from an EMBL/GenBank/DDBJ whole genome shotgun (WGS) entry which is preliminary data.</text>
</comment>
<keyword evidence="3" id="KW-1185">Reference proteome</keyword>
<proteinExistence type="predicted"/>
<dbReference type="Pfam" id="PF09192">
    <property type="entry name" value="Act-Frag_cataly"/>
    <property type="match status" value="1"/>
</dbReference>
<dbReference type="AlphaFoldDB" id="A0A8S1KMS6"/>
<dbReference type="InterPro" id="IPR015275">
    <property type="entry name" value="Actin-fragmin_kin_cat_dom"/>
</dbReference>
<dbReference type="InterPro" id="IPR037469">
    <property type="entry name" value="Put_AFK"/>
</dbReference>
<name>A0A8S1KMS6_PARPR</name>
<feature type="domain" description="Actin-fragmin kinase catalytic" evidence="1">
    <location>
        <begin position="32"/>
        <end position="310"/>
    </location>
</feature>
<dbReference type="EMBL" id="CAJJDM010000022">
    <property type="protein sequence ID" value="CAD8056419.1"/>
    <property type="molecule type" value="Genomic_DNA"/>
</dbReference>
<dbReference type="PANTHER" id="PTHR38737:SF1">
    <property type="entry name" value="ACTIN-FRAGMIN KINASE DDB_G0279609-RELATED"/>
    <property type="match status" value="1"/>
</dbReference>
<evidence type="ECO:0000313" key="3">
    <source>
        <dbReference type="Proteomes" id="UP000688137"/>
    </source>
</evidence>
<organism evidence="2 3">
    <name type="scientific">Paramecium primaurelia</name>
    <dbReference type="NCBI Taxonomy" id="5886"/>
    <lineage>
        <taxon>Eukaryota</taxon>
        <taxon>Sar</taxon>
        <taxon>Alveolata</taxon>
        <taxon>Ciliophora</taxon>
        <taxon>Intramacronucleata</taxon>
        <taxon>Oligohymenophorea</taxon>
        <taxon>Peniculida</taxon>
        <taxon>Parameciidae</taxon>
        <taxon>Paramecium</taxon>
    </lineage>
</organism>
<sequence>MKQNKYIKNIHLRSKEIVEQQIEQQNVNKSQVQLQEFDYAAKPYVDFDFIKLKNIKSIKMSDSGSRGVIFIDSEQGAIVLKLSGQVGVELFLNKLAQALDIKTTQMKCLKWCDVEMQELRNDILFAASTDEVLSHRLKQKLKVAYFEIIEYIPGLQLYCFQGERAKKIFNQERLFSLGKIIGFDIFIHNGDRFPLPIWRSVGNAYNIILKVIDEKQEDMFNIHNANLNFDCIYSIDPSTILKQLDSSIQDKILNTYIEKVQKFLQELCDDVKKNESKCLEAFQEFIFEQTQYKLNDNELQIVKKGILYQIQKISQFGIENIIKIKQELIVPEFQDWMDSYNNCLNQIHIEFHEKLIKVFTEIINTNSELFQTL</sequence>
<dbReference type="OMA" id="QEDMFNI"/>
<accession>A0A8S1KMS6</accession>
<dbReference type="PANTHER" id="PTHR38737">
    <property type="entry name" value="ACTIN-FRAGMIN KINASE DDB_G0279609-RELATED"/>
    <property type="match status" value="1"/>
</dbReference>
<protein>
    <recommendedName>
        <fullName evidence="1">Actin-fragmin kinase catalytic domain-containing protein</fullName>
    </recommendedName>
</protein>